<evidence type="ECO:0000313" key="8">
    <source>
        <dbReference type="Proteomes" id="UP001176521"/>
    </source>
</evidence>
<dbReference type="InterPro" id="IPR001128">
    <property type="entry name" value="Cyt_P450"/>
</dbReference>
<dbReference type="InterPro" id="IPR036396">
    <property type="entry name" value="Cyt_P450_sf"/>
</dbReference>
<evidence type="ECO:0000256" key="1">
    <source>
        <dbReference type="ARBA" id="ARBA00001971"/>
    </source>
</evidence>
<comment type="similarity">
    <text evidence="2">Belongs to the cytochrome P450 family.</text>
</comment>
<evidence type="ECO:0000256" key="4">
    <source>
        <dbReference type="ARBA" id="ARBA00023002"/>
    </source>
</evidence>
<dbReference type="Proteomes" id="UP001176521">
    <property type="component" value="Unassembled WGS sequence"/>
</dbReference>
<dbReference type="EMBL" id="JAPDMQ010000142">
    <property type="protein sequence ID" value="KAK0533194.1"/>
    <property type="molecule type" value="Genomic_DNA"/>
</dbReference>
<evidence type="ECO:0000313" key="7">
    <source>
        <dbReference type="EMBL" id="KAK0533194.1"/>
    </source>
</evidence>
<keyword evidence="4" id="KW-0560">Oxidoreductase</keyword>
<protein>
    <recommendedName>
        <fullName evidence="9">Cytochrome P450</fullName>
    </recommendedName>
</protein>
<evidence type="ECO:0000256" key="2">
    <source>
        <dbReference type="ARBA" id="ARBA00010617"/>
    </source>
</evidence>
<dbReference type="PRINTS" id="PR00465">
    <property type="entry name" value="EP450IV"/>
</dbReference>
<evidence type="ECO:0000256" key="6">
    <source>
        <dbReference type="PIRSR" id="PIRSR602403-1"/>
    </source>
</evidence>
<dbReference type="GO" id="GO:0020037">
    <property type="term" value="F:heme binding"/>
    <property type="evidence" value="ECO:0007669"/>
    <property type="project" value="InterPro"/>
</dbReference>
<comment type="cofactor">
    <cofactor evidence="1 6">
        <name>heme</name>
        <dbReference type="ChEBI" id="CHEBI:30413"/>
    </cofactor>
</comment>
<evidence type="ECO:0000256" key="3">
    <source>
        <dbReference type="ARBA" id="ARBA00022723"/>
    </source>
</evidence>
<organism evidence="7 8">
    <name type="scientific">Tilletia horrida</name>
    <dbReference type="NCBI Taxonomy" id="155126"/>
    <lineage>
        <taxon>Eukaryota</taxon>
        <taxon>Fungi</taxon>
        <taxon>Dikarya</taxon>
        <taxon>Basidiomycota</taxon>
        <taxon>Ustilaginomycotina</taxon>
        <taxon>Exobasidiomycetes</taxon>
        <taxon>Tilletiales</taxon>
        <taxon>Tilletiaceae</taxon>
        <taxon>Tilletia</taxon>
    </lineage>
</organism>
<keyword evidence="5 6" id="KW-0408">Iron</keyword>
<dbReference type="AlphaFoldDB" id="A0AAN6GET2"/>
<dbReference type="InterPro" id="IPR050121">
    <property type="entry name" value="Cytochrome_P450_monoxygenase"/>
</dbReference>
<dbReference type="PANTHER" id="PTHR24305">
    <property type="entry name" value="CYTOCHROME P450"/>
    <property type="match status" value="1"/>
</dbReference>
<reference evidence="7" key="1">
    <citation type="journal article" date="2023" name="PhytoFront">
        <title>Draft Genome Resources of Seven Strains of Tilletia horrida, Causal Agent of Kernel Smut of Rice.</title>
        <authorList>
            <person name="Khanal S."/>
            <person name="Antony Babu S."/>
            <person name="Zhou X.G."/>
        </authorList>
    </citation>
    <scope>NUCLEOTIDE SEQUENCE</scope>
    <source>
        <strain evidence="7">TX3</strain>
    </source>
</reference>
<keyword evidence="3 6" id="KW-0479">Metal-binding</keyword>
<dbReference type="GO" id="GO:0004497">
    <property type="term" value="F:monooxygenase activity"/>
    <property type="evidence" value="ECO:0007669"/>
    <property type="project" value="InterPro"/>
</dbReference>
<keyword evidence="6" id="KW-0349">Heme</keyword>
<proteinExistence type="inferred from homology"/>
<accession>A0AAN6GET2</accession>
<sequence>MGRRPLILVGDHLAASKILLQTPYRRVPMINKMLKRHVGDGLIGKEGAQHRRQRKVAYPAFTQAAVYRMNSIFHEKASELVAHLRDRAESDASPESKQYGRRIDIMKDVHAVALDIMGLAGFDYHFNSLLGKDRTSELAAAVKECMQLLQTGTVYSALRLLFDRPVEQLGRWLKVEEQMELDIAKRVVRDISMDLVERARARGTGGKDLLSLMVQANASDQLDSPQKLTDAELADLVPVFILAGHETLATSLAWAVLALIDPTRGSIMQARLRQELTLSNASDWQQSASILDSLPYLDAFAREVMRFYCPIRILMRQVPYDDVVPLARPIKLRDGSITSHIKVKKGQTVDVPIAWLNRDESLWGPQGNVFLPERWLPDGHKFKDEGSDLCLDPSVSELRGVWSHLVTFGAGVQQCIGQRMAVMEFKVVLARLITNFEFLAPTLPSEAPIHIEATMTLVAHPYIRGEKSSGPTMPVRYRLVD</sequence>
<evidence type="ECO:0000256" key="5">
    <source>
        <dbReference type="ARBA" id="ARBA00023004"/>
    </source>
</evidence>
<dbReference type="PRINTS" id="PR00385">
    <property type="entry name" value="P450"/>
</dbReference>
<dbReference type="PANTHER" id="PTHR24305:SF166">
    <property type="entry name" value="CYTOCHROME P450 12A4, MITOCHONDRIAL-RELATED"/>
    <property type="match status" value="1"/>
</dbReference>
<feature type="binding site" description="axial binding residue" evidence="6">
    <location>
        <position position="415"/>
    </location>
    <ligand>
        <name>heme</name>
        <dbReference type="ChEBI" id="CHEBI:30413"/>
    </ligand>
    <ligandPart>
        <name>Fe</name>
        <dbReference type="ChEBI" id="CHEBI:18248"/>
    </ligandPart>
</feature>
<dbReference type="Pfam" id="PF00067">
    <property type="entry name" value="p450"/>
    <property type="match status" value="1"/>
</dbReference>
<evidence type="ECO:0008006" key="9">
    <source>
        <dbReference type="Google" id="ProtNLM"/>
    </source>
</evidence>
<dbReference type="GO" id="GO:0005506">
    <property type="term" value="F:iron ion binding"/>
    <property type="evidence" value="ECO:0007669"/>
    <property type="project" value="InterPro"/>
</dbReference>
<dbReference type="SUPFAM" id="SSF48264">
    <property type="entry name" value="Cytochrome P450"/>
    <property type="match status" value="1"/>
</dbReference>
<dbReference type="InterPro" id="IPR002403">
    <property type="entry name" value="Cyt_P450_E_grp-IV"/>
</dbReference>
<gene>
    <name evidence="7" type="ORF">OC842_003035</name>
</gene>
<comment type="caution">
    <text evidence="7">The sequence shown here is derived from an EMBL/GenBank/DDBJ whole genome shotgun (WGS) entry which is preliminary data.</text>
</comment>
<dbReference type="GO" id="GO:0016705">
    <property type="term" value="F:oxidoreductase activity, acting on paired donors, with incorporation or reduction of molecular oxygen"/>
    <property type="evidence" value="ECO:0007669"/>
    <property type="project" value="InterPro"/>
</dbReference>
<dbReference type="Gene3D" id="1.10.630.10">
    <property type="entry name" value="Cytochrome P450"/>
    <property type="match status" value="1"/>
</dbReference>
<keyword evidence="8" id="KW-1185">Reference proteome</keyword>
<name>A0AAN6GET2_9BASI</name>